<reference evidence="2" key="1">
    <citation type="submission" date="2008-01" db="EMBL/GenBank/DDBJ databases">
        <title>Complete sequence of Shewanella halifaxensis HAW-EB4.</title>
        <authorList>
            <consortium name="US DOE Joint Genome Institute"/>
            <person name="Copeland A."/>
            <person name="Lucas S."/>
            <person name="Lapidus A."/>
            <person name="Glavina del Rio T."/>
            <person name="Dalin E."/>
            <person name="Tice H."/>
            <person name="Bruce D."/>
            <person name="Goodwin L."/>
            <person name="Pitluck S."/>
            <person name="Sims D."/>
            <person name="Brettin T."/>
            <person name="Detter J.C."/>
            <person name="Han C."/>
            <person name="Kuske C.R."/>
            <person name="Schmutz J."/>
            <person name="Larimer F."/>
            <person name="Land M."/>
            <person name="Hauser L."/>
            <person name="Kyrpides N."/>
            <person name="Kim E."/>
            <person name="Zhao J.-S."/>
            <person name="Richardson P."/>
        </authorList>
    </citation>
    <scope>NUCLEOTIDE SEQUENCE [LARGE SCALE GENOMIC DNA]</scope>
    <source>
        <strain evidence="2">HAW-EB4</strain>
    </source>
</reference>
<evidence type="ECO:0000313" key="2">
    <source>
        <dbReference type="EMBL" id="ABZ77130.1"/>
    </source>
</evidence>
<keyword evidence="1" id="KW-0812">Transmembrane</keyword>
<name>B0TKB1_SHEHH</name>
<dbReference type="EMBL" id="CP000931">
    <property type="protein sequence ID" value="ABZ77130.1"/>
    <property type="molecule type" value="Genomic_DNA"/>
</dbReference>
<keyword evidence="3" id="KW-1185">Reference proteome</keyword>
<evidence type="ECO:0008006" key="4">
    <source>
        <dbReference type="Google" id="ProtNLM"/>
    </source>
</evidence>
<feature type="transmembrane region" description="Helical" evidence="1">
    <location>
        <begin position="59"/>
        <end position="78"/>
    </location>
</feature>
<sequence length="172" mass="19841">MNFSHITWLDDKGHVKPPLMLYLLLVFIARGWCVFIASLTQASDRAALVELFYPHKSDFLMALAAGAGALVVYGAVIAERKRAPNWVRPIFPYMKWLLVLLLFIDGGLLIQRVLHTYYVYSWSIGLDALLLFWSALYLYKSKRLKLYFSDWKENDCKEKSKKKTLQAASKES</sequence>
<organism evidence="2 3">
    <name type="scientific">Shewanella halifaxensis (strain HAW-EB4)</name>
    <dbReference type="NCBI Taxonomy" id="458817"/>
    <lineage>
        <taxon>Bacteria</taxon>
        <taxon>Pseudomonadati</taxon>
        <taxon>Pseudomonadota</taxon>
        <taxon>Gammaproteobacteria</taxon>
        <taxon>Alteromonadales</taxon>
        <taxon>Shewanellaceae</taxon>
        <taxon>Shewanella</taxon>
    </lineage>
</organism>
<dbReference type="KEGG" id="shl:Shal_2574"/>
<accession>B0TKB1</accession>
<evidence type="ECO:0000256" key="1">
    <source>
        <dbReference type="SAM" id="Phobius"/>
    </source>
</evidence>
<feature type="transmembrane region" description="Helical" evidence="1">
    <location>
        <begin position="117"/>
        <end position="139"/>
    </location>
</feature>
<dbReference type="Proteomes" id="UP000001317">
    <property type="component" value="Chromosome"/>
</dbReference>
<dbReference type="RefSeq" id="WP_012277658.1">
    <property type="nucleotide sequence ID" value="NC_010334.1"/>
</dbReference>
<keyword evidence="1" id="KW-1133">Transmembrane helix</keyword>
<dbReference type="InterPro" id="IPR021318">
    <property type="entry name" value="DUF2919"/>
</dbReference>
<dbReference type="Pfam" id="PF11143">
    <property type="entry name" value="DUF2919"/>
    <property type="match status" value="1"/>
</dbReference>
<proteinExistence type="predicted"/>
<gene>
    <name evidence="2" type="ordered locus">Shal_2574</name>
</gene>
<feature type="transmembrane region" description="Helical" evidence="1">
    <location>
        <begin position="90"/>
        <end position="111"/>
    </location>
</feature>
<feature type="transmembrane region" description="Helical" evidence="1">
    <location>
        <begin position="21"/>
        <end position="39"/>
    </location>
</feature>
<dbReference type="STRING" id="458817.Shal_2574"/>
<dbReference type="AlphaFoldDB" id="B0TKB1"/>
<dbReference type="eggNOG" id="ENOG5031QK4">
    <property type="taxonomic scope" value="Bacteria"/>
</dbReference>
<dbReference type="HOGENOM" id="CLU_115420_0_0_6"/>
<evidence type="ECO:0000313" key="3">
    <source>
        <dbReference type="Proteomes" id="UP000001317"/>
    </source>
</evidence>
<keyword evidence="1" id="KW-0472">Membrane</keyword>
<protein>
    <recommendedName>
        <fullName evidence="4">DUF2919 domain-containing protein</fullName>
    </recommendedName>
</protein>
<dbReference type="OrthoDB" id="6314776at2"/>